<sequence length="195" mass="22134">MPIRTVFRRLASRLSNPLTPGELRHGSFWFSQFLMIGATVLGVYLASSEGMKVAIQFNELTRLERNYYLRQSLANELEANARLVQAYAESLDGGIQSHSFFEQNPLTLDQYVWTVMGESETTLETPSIYLSSTQRFYREVPSIYHRLSNRMIGAQYGAEQLREAAQPILDDTIPGLRDSASTLKQHLQQAGMDVH</sequence>
<protein>
    <submittedName>
        <fullName evidence="1">Uncharacterized protein</fullName>
    </submittedName>
</protein>
<dbReference type="Proteomes" id="UP000273643">
    <property type="component" value="Unassembled WGS sequence"/>
</dbReference>
<dbReference type="RefSeq" id="WP_123637366.1">
    <property type="nucleotide sequence ID" value="NZ_JBHYFO010000007.1"/>
</dbReference>
<evidence type="ECO:0000313" key="2">
    <source>
        <dbReference type="Proteomes" id="UP000273643"/>
    </source>
</evidence>
<proteinExistence type="predicted"/>
<keyword evidence="2" id="KW-1185">Reference proteome</keyword>
<organism evidence="1 2">
    <name type="scientific">Marinimicrobium koreense</name>
    <dbReference type="NCBI Taxonomy" id="306545"/>
    <lineage>
        <taxon>Bacteria</taxon>
        <taxon>Pseudomonadati</taxon>
        <taxon>Pseudomonadota</taxon>
        <taxon>Gammaproteobacteria</taxon>
        <taxon>Cellvibrionales</taxon>
        <taxon>Cellvibrionaceae</taxon>
        <taxon>Marinimicrobium</taxon>
    </lineage>
</organism>
<dbReference type="OrthoDB" id="196134at2"/>
<comment type="caution">
    <text evidence="1">The sequence shown here is derived from an EMBL/GenBank/DDBJ whole genome shotgun (WGS) entry which is preliminary data.</text>
</comment>
<evidence type="ECO:0000313" key="1">
    <source>
        <dbReference type="EMBL" id="ROQ20147.1"/>
    </source>
</evidence>
<dbReference type="EMBL" id="RJUK01000001">
    <property type="protein sequence ID" value="ROQ20147.1"/>
    <property type="molecule type" value="Genomic_DNA"/>
</dbReference>
<reference evidence="1 2" key="1">
    <citation type="submission" date="2018-11" db="EMBL/GenBank/DDBJ databases">
        <title>Genomic Encyclopedia of Type Strains, Phase IV (KMG-IV): sequencing the most valuable type-strain genomes for metagenomic binning, comparative biology and taxonomic classification.</title>
        <authorList>
            <person name="Goeker M."/>
        </authorList>
    </citation>
    <scope>NUCLEOTIDE SEQUENCE [LARGE SCALE GENOMIC DNA]</scope>
    <source>
        <strain evidence="1 2">DSM 16974</strain>
    </source>
</reference>
<dbReference type="AlphaFoldDB" id="A0A3N1NYR4"/>
<accession>A0A3N1NYR4</accession>
<name>A0A3N1NYR4_9GAMM</name>
<gene>
    <name evidence="1" type="ORF">EDC38_0745</name>
</gene>